<evidence type="ECO:0000259" key="1">
    <source>
        <dbReference type="Pfam" id="PF14341"/>
    </source>
</evidence>
<gene>
    <name evidence="2" type="ORF">MARGE09_P3726</name>
</gene>
<accession>A0AAN1WL07</accession>
<evidence type="ECO:0000313" key="3">
    <source>
        <dbReference type="Proteomes" id="UP001320119"/>
    </source>
</evidence>
<reference evidence="2 3" key="1">
    <citation type="journal article" date="2022" name="IScience">
        <title>An ultrasensitive nanofiber-based assay for enzymatic hydrolysis and deep-sea microbial degradation of cellulose.</title>
        <authorList>
            <person name="Tsudome M."/>
            <person name="Tachioka M."/>
            <person name="Miyazaki M."/>
            <person name="Uchimura K."/>
            <person name="Tsuda M."/>
            <person name="Takaki Y."/>
            <person name="Deguchi S."/>
        </authorList>
    </citation>
    <scope>NUCLEOTIDE SEQUENCE [LARGE SCALE GENOMIC DNA]</scope>
    <source>
        <strain evidence="2 3">GE09</strain>
    </source>
</reference>
<dbReference type="EMBL" id="AP023086">
    <property type="protein sequence ID" value="BCD99524.1"/>
    <property type="molecule type" value="Genomic_DNA"/>
</dbReference>
<keyword evidence="3" id="KW-1185">Reference proteome</keyword>
<evidence type="ECO:0000313" key="2">
    <source>
        <dbReference type="EMBL" id="BCD99524.1"/>
    </source>
</evidence>
<dbReference type="KEGG" id="marq:MARGE09_P3726"/>
<dbReference type="Pfam" id="PF14341">
    <property type="entry name" value="PilX_N"/>
    <property type="match status" value="1"/>
</dbReference>
<dbReference type="RefSeq" id="WP_236984790.1">
    <property type="nucleotide sequence ID" value="NZ_AP023086.1"/>
</dbReference>
<dbReference type="AlphaFoldDB" id="A0AAN1WL07"/>
<dbReference type="InterPro" id="IPR025746">
    <property type="entry name" value="PilX_N_dom"/>
</dbReference>
<name>A0AAN1WL07_9GAMM</name>
<dbReference type="Proteomes" id="UP001320119">
    <property type="component" value="Chromosome"/>
</dbReference>
<sequence>MRRYQSGATLIVALVLLAVATLLGAAGMRGTNLEMKMIASARDRAMAFEAAESTLRAIELRLINNPPTLNEIPTSFTAECANGNCFNGEYEVDDPYRTCRIFKEDDVTVAEFWTDPTNYVTMANVKVAAGADENADDKTIDTQYLVEFRCFIPKERGLTSTIDDKEVGDDELIYMPLYRITAIAKGLGDRSEVMTQAMVKVDLQ</sequence>
<feature type="domain" description="Type 4 fimbrial biogenesis protein PilX N-terminal" evidence="1">
    <location>
        <begin position="6"/>
        <end position="55"/>
    </location>
</feature>
<protein>
    <submittedName>
        <fullName evidence="2">Type IV pilus assembly protein PilX</fullName>
    </submittedName>
</protein>
<organism evidence="2 3">
    <name type="scientific">Marinagarivorans cellulosilyticus</name>
    <dbReference type="NCBI Taxonomy" id="2721545"/>
    <lineage>
        <taxon>Bacteria</taxon>
        <taxon>Pseudomonadati</taxon>
        <taxon>Pseudomonadota</taxon>
        <taxon>Gammaproteobacteria</taxon>
        <taxon>Cellvibrionales</taxon>
        <taxon>Cellvibrionaceae</taxon>
        <taxon>Marinagarivorans</taxon>
    </lineage>
</organism>
<proteinExistence type="predicted"/>